<feature type="transmembrane region" description="Helical" evidence="7">
    <location>
        <begin position="156"/>
        <end position="175"/>
    </location>
</feature>
<keyword evidence="3" id="KW-1003">Cell membrane</keyword>
<comment type="subcellular location">
    <subcellularLocation>
        <location evidence="1">Cell membrane</location>
        <topology evidence="1">Multi-pass membrane protein</topology>
    </subcellularLocation>
</comment>
<reference evidence="9 10" key="1">
    <citation type="submission" date="2023-09" db="EMBL/GenBank/DDBJ databases">
        <title>Complete Genome and Methylome dissection of Bacillus brevis NEB573 original source of BbsI restriction endonuclease.</title>
        <authorList>
            <person name="Fomenkov A."/>
            <person name="Roberts R.D."/>
        </authorList>
    </citation>
    <scope>NUCLEOTIDE SEQUENCE [LARGE SCALE GENOMIC DNA]</scope>
    <source>
        <strain evidence="9 10">NEB573</strain>
    </source>
</reference>
<dbReference type="InterPro" id="IPR036259">
    <property type="entry name" value="MFS_trans_sf"/>
</dbReference>
<protein>
    <submittedName>
        <fullName evidence="9">MFS transporter</fullName>
    </submittedName>
</protein>
<feature type="transmembrane region" description="Helical" evidence="7">
    <location>
        <begin position="41"/>
        <end position="59"/>
    </location>
</feature>
<dbReference type="Proteomes" id="UP001256827">
    <property type="component" value="Chromosome"/>
</dbReference>
<feature type="transmembrane region" description="Helical" evidence="7">
    <location>
        <begin position="129"/>
        <end position="150"/>
    </location>
</feature>
<keyword evidence="10" id="KW-1185">Reference proteome</keyword>
<evidence type="ECO:0000313" key="9">
    <source>
        <dbReference type="EMBL" id="WNC15758.1"/>
    </source>
</evidence>
<feature type="transmembrane region" description="Helical" evidence="7">
    <location>
        <begin position="335"/>
        <end position="355"/>
    </location>
</feature>
<feature type="transmembrane region" description="Helical" evidence="7">
    <location>
        <begin position="248"/>
        <end position="270"/>
    </location>
</feature>
<evidence type="ECO:0000256" key="1">
    <source>
        <dbReference type="ARBA" id="ARBA00004651"/>
    </source>
</evidence>
<dbReference type="Gene3D" id="1.20.1250.20">
    <property type="entry name" value="MFS general substrate transporter like domains"/>
    <property type="match status" value="1"/>
</dbReference>
<sequence length="394" mass="41753">MNYRSLTVLFCTMFLIGTDTFIISPLLPALRELYHASTTEAGWLVAAYALGYALFAIVAGPLSDNWNRKRVMTFGMLGFAFATIACGFADQYAAMFAFRFLAGVCSAFVGPQVWASVPILFSPAQIAKAMGIVMTGLTSSQFVGVPLGSFLAAADISFPFLAVGAASLLLCVFIARSLPDLPPVAAVSVRGATARARSIWTRYRDLLAVPGASRYFFAYYLLMTGFYAFFSLFGIWLSDQFGQSTAQIGVTTVFIGLGNTVGSLVSGWAVERLGRKNALAASFLTNALVLSVLPHVSGLTFVQVLLTGMFCLSGMLVPILMGLLQTLSASSRGTISSLANACMYAGTLTGSALAGGLYSSFGFFAVTMLSIAGTLFASLLFLRKPESKPVGVNL</sequence>
<dbReference type="SUPFAM" id="SSF103473">
    <property type="entry name" value="MFS general substrate transporter"/>
    <property type="match status" value="1"/>
</dbReference>
<evidence type="ECO:0000256" key="4">
    <source>
        <dbReference type="ARBA" id="ARBA00022692"/>
    </source>
</evidence>
<dbReference type="InterPro" id="IPR020846">
    <property type="entry name" value="MFS_dom"/>
</dbReference>
<feature type="domain" description="Major facilitator superfamily (MFS) profile" evidence="8">
    <location>
        <begin position="5"/>
        <end position="388"/>
    </location>
</feature>
<dbReference type="PROSITE" id="PS00216">
    <property type="entry name" value="SUGAR_TRANSPORT_1"/>
    <property type="match status" value="1"/>
</dbReference>
<dbReference type="InterPro" id="IPR011701">
    <property type="entry name" value="MFS"/>
</dbReference>
<accession>A0ABY9T6N2</accession>
<feature type="transmembrane region" description="Helical" evidence="7">
    <location>
        <begin position="302"/>
        <end position="323"/>
    </location>
</feature>
<organism evidence="9 10">
    <name type="scientific">Brevibacillus brevis</name>
    <name type="common">Bacillus brevis</name>
    <dbReference type="NCBI Taxonomy" id="1393"/>
    <lineage>
        <taxon>Bacteria</taxon>
        <taxon>Bacillati</taxon>
        <taxon>Bacillota</taxon>
        <taxon>Bacilli</taxon>
        <taxon>Bacillales</taxon>
        <taxon>Paenibacillaceae</taxon>
        <taxon>Brevibacillus</taxon>
    </lineage>
</organism>
<proteinExistence type="predicted"/>
<dbReference type="InterPro" id="IPR005829">
    <property type="entry name" value="Sugar_transporter_CS"/>
</dbReference>
<dbReference type="RefSeq" id="WP_310769821.1">
    <property type="nucleotide sequence ID" value="NZ_CP134050.1"/>
</dbReference>
<dbReference type="InterPro" id="IPR050189">
    <property type="entry name" value="MFS_Efflux_Transporters"/>
</dbReference>
<keyword evidence="6 7" id="KW-0472">Membrane</keyword>
<keyword evidence="4 7" id="KW-0812">Transmembrane</keyword>
<keyword evidence="5 7" id="KW-1133">Transmembrane helix</keyword>
<feature type="transmembrane region" description="Helical" evidence="7">
    <location>
        <begin position="7"/>
        <end position="29"/>
    </location>
</feature>
<feature type="transmembrane region" description="Helical" evidence="7">
    <location>
        <begin position="71"/>
        <end position="90"/>
    </location>
</feature>
<dbReference type="PANTHER" id="PTHR43124:SF3">
    <property type="entry name" value="CHLORAMPHENICOL EFFLUX PUMP RV0191"/>
    <property type="match status" value="1"/>
</dbReference>
<dbReference type="Pfam" id="PF07690">
    <property type="entry name" value="MFS_1"/>
    <property type="match status" value="1"/>
</dbReference>
<feature type="transmembrane region" description="Helical" evidence="7">
    <location>
        <begin position="361"/>
        <end position="382"/>
    </location>
</feature>
<evidence type="ECO:0000259" key="8">
    <source>
        <dbReference type="PROSITE" id="PS50850"/>
    </source>
</evidence>
<feature type="transmembrane region" description="Helical" evidence="7">
    <location>
        <begin position="277"/>
        <end position="296"/>
    </location>
</feature>
<evidence type="ECO:0000256" key="2">
    <source>
        <dbReference type="ARBA" id="ARBA00022448"/>
    </source>
</evidence>
<evidence type="ECO:0000256" key="7">
    <source>
        <dbReference type="SAM" id="Phobius"/>
    </source>
</evidence>
<feature type="transmembrane region" description="Helical" evidence="7">
    <location>
        <begin position="216"/>
        <end position="236"/>
    </location>
</feature>
<evidence type="ECO:0000256" key="6">
    <source>
        <dbReference type="ARBA" id="ARBA00023136"/>
    </source>
</evidence>
<keyword evidence="2" id="KW-0813">Transport</keyword>
<dbReference type="PANTHER" id="PTHR43124">
    <property type="entry name" value="PURINE EFFLUX PUMP PBUE"/>
    <property type="match status" value="1"/>
</dbReference>
<name>A0ABY9T6N2_BREBE</name>
<dbReference type="CDD" id="cd17324">
    <property type="entry name" value="MFS_NepI_like"/>
    <property type="match status" value="1"/>
</dbReference>
<dbReference type="PROSITE" id="PS50850">
    <property type="entry name" value="MFS"/>
    <property type="match status" value="1"/>
</dbReference>
<dbReference type="EMBL" id="CP134050">
    <property type="protein sequence ID" value="WNC15758.1"/>
    <property type="molecule type" value="Genomic_DNA"/>
</dbReference>
<evidence type="ECO:0000256" key="5">
    <source>
        <dbReference type="ARBA" id="ARBA00022989"/>
    </source>
</evidence>
<evidence type="ECO:0000313" key="10">
    <source>
        <dbReference type="Proteomes" id="UP001256827"/>
    </source>
</evidence>
<gene>
    <name evidence="9" type="ORF">RGB73_05340</name>
</gene>
<evidence type="ECO:0000256" key="3">
    <source>
        <dbReference type="ARBA" id="ARBA00022475"/>
    </source>
</evidence>
<feature type="transmembrane region" description="Helical" evidence="7">
    <location>
        <begin position="96"/>
        <end position="117"/>
    </location>
</feature>